<dbReference type="Proteomes" id="UP000245207">
    <property type="component" value="Unassembled WGS sequence"/>
</dbReference>
<sequence length="417" mass="47003">MMMVKSKSRNLVATRKNKRLIDVANKDEEEKTISGSTTRSKLNTDKDEQSSRGKKKLKGKMIVAVVESDDESKEEINEEQEDEGKKYEPVNLKTRISPVNLKNVIESLTDGQMKVLEEMGFGNFRADFNFDSTPTALAMWVCKSFDAKNCILTLSNIRNIKVTREMIHDILGIPIGDIKVVSLPQNTTEDPTTARWRATLPLSVYDPDGEKSKRKIPISRLESHLTSMTDEGWVFKIGFLVGFFSIFAHANKDGTVNQRFLPSVEDIEKVPNLDWCTYCLECMQADLKDFKPRNSFAEPDLLLVIKIALGLYPEDEEIKNIVEERNKLFLKAYKEDKNDDNIDVLQGGNGNDYETVNDEERNINVEKDCNSNGLQVVNAKDGVNEIEHTANEVQKVQKSDAPASVADSPRDDASDAL</sequence>
<dbReference type="OrthoDB" id="1749738at2759"/>
<dbReference type="PANTHER" id="PTHR34835">
    <property type="entry name" value="OS07G0283600 PROTEIN-RELATED"/>
    <property type="match status" value="1"/>
</dbReference>
<dbReference type="PANTHER" id="PTHR34835:SF90">
    <property type="entry name" value="AMINOTRANSFERASE-LIKE PLANT MOBILE DOMAIN-CONTAINING PROTEIN"/>
    <property type="match status" value="1"/>
</dbReference>
<feature type="region of interest" description="Disordered" evidence="1">
    <location>
        <begin position="1"/>
        <end position="60"/>
    </location>
</feature>
<keyword evidence="2" id="KW-0645">Protease</keyword>
<dbReference type="GO" id="GO:0008233">
    <property type="term" value="F:peptidase activity"/>
    <property type="evidence" value="ECO:0007669"/>
    <property type="project" value="UniProtKB-KW"/>
</dbReference>
<feature type="region of interest" description="Disordered" evidence="1">
    <location>
        <begin position="393"/>
        <end position="417"/>
    </location>
</feature>
<dbReference type="EMBL" id="PKPP01009493">
    <property type="protein sequence ID" value="PWA48124.1"/>
    <property type="molecule type" value="Genomic_DNA"/>
</dbReference>
<feature type="compositionally biased region" description="Basic and acidic residues" evidence="1">
    <location>
        <begin position="408"/>
        <end position="417"/>
    </location>
</feature>
<reference evidence="2 3" key="1">
    <citation type="journal article" date="2018" name="Mol. Plant">
        <title>The genome of Artemisia annua provides insight into the evolution of Asteraceae family and artemisinin biosynthesis.</title>
        <authorList>
            <person name="Shen Q."/>
            <person name="Zhang L."/>
            <person name="Liao Z."/>
            <person name="Wang S."/>
            <person name="Yan T."/>
            <person name="Shi P."/>
            <person name="Liu M."/>
            <person name="Fu X."/>
            <person name="Pan Q."/>
            <person name="Wang Y."/>
            <person name="Lv Z."/>
            <person name="Lu X."/>
            <person name="Zhang F."/>
            <person name="Jiang W."/>
            <person name="Ma Y."/>
            <person name="Chen M."/>
            <person name="Hao X."/>
            <person name="Li L."/>
            <person name="Tang Y."/>
            <person name="Lv G."/>
            <person name="Zhou Y."/>
            <person name="Sun X."/>
            <person name="Brodelius P.E."/>
            <person name="Rose J.K.C."/>
            <person name="Tang K."/>
        </authorList>
    </citation>
    <scope>NUCLEOTIDE SEQUENCE [LARGE SCALE GENOMIC DNA]</scope>
    <source>
        <strain evidence="3">cv. Huhao1</strain>
        <tissue evidence="2">Leaf</tissue>
    </source>
</reference>
<protein>
    <submittedName>
        <fullName evidence="2">Ulp1 protease family, C-terminal catalytic domain-containing protein</fullName>
    </submittedName>
</protein>
<feature type="compositionally biased region" description="Basic and acidic residues" evidence="1">
    <location>
        <begin position="42"/>
        <end position="51"/>
    </location>
</feature>
<gene>
    <name evidence="2" type="ORF">CTI12_AA494870</name>
</gene>
<feature type="compositionally biased region" description="Basic and acidic residues" evidence="1">
    <location>
        <begin position="19"/>
        <end position="32"/>
    </location>
</feature>
<evidence type="ECO:0000313" key="3">
    <source>
        <dbReference type="Proteomes" id="UP000245207"/>
    </source>
</evidence>
<dbReference type="AlphaFoldDB" id="A0A2U1LGJ2"/>
<name>A0A2U1LGJ2_ARTAN</name>
<organism evidence="2 3">
    <name type="scientific">Artemisia annua</name>
    <name type="common">Sweet wormwood</name>
    <dbReference type="NCBI Taxonomy" id="35608"/>
    <lineage>
        <taxon>Eukaryota</taxon>
        <taxon>Viridiplantae</taxon>
        <taxon>Streptophyta</taxon>
        <taxon>Embryophyta</taxon>
        <taxon>Tracheophyta</taxon>
        <taxon>Spermatophyta</taxon>
        <taxon>Magnoliopsida</taxon>
        <taxon>eudicotyledons</taxon>
        <taxon>Gunneridae</taxon>
        <taxon>Pentapetalae</taxon>
        <taxon>asterids</taxon>
        <taxon>campanulids</taxon>
        <taxon>Asterales</taxon>
        <taxon>Asteraceae</taxon>
        <taxon>Asteroideae</taxon>
        <taxon>Anthemideae</taxon>
        <taxon>Artemisiinae</taxon>
        <taxon>Artemisia</taxon>
    </lineage>
</organism>
<evidence type="ECO:0000313" key="2">
    <source>
        <dbReference type="EMBL" id="PWA48124.1"/>
    </source>
</evidence>
<evidence type="ECO:0000256" key="1">
    <source>
        <dbReference type="SAM" id="MobiDB-lite"/>
    </source>
</evidence>
<dbReference type="GO" id="GO:0006508">
    <property type="term" value="P:proteolysis"/>
    <property type="evidence" value="ECO:0007669"/>
    <property type="project" value="UniProtKB-KW"/>
</dbReference>
<proteinExistence type="predicted"/>
<keyword evidence="3" id="KW-1185">Reference proteome</keyword>
<accession>A0A2U1LGJ2</accession>
<comment type="caution">
    <text evidence="2">The sequence shown here is derived from an EMBL/GenBank/DDBJ whole genome shotgun (WGS) entry which is preliminary data.</text>
</comment>
<keyword evidence="2" id="KW-0378">Hydrolase</keyword>